<protein>
    <recommendedName>
        <fullName evidence="6">YtxH domain-containing protein</fullName>
    </recommendedName>
</protein>
<organism evidence="3 5">
    <name type="scientific">Intestinimonas massiliensis</name>
    <name type="common">ex Afouda et al. 2020</name>
    <dbReference type="NCBI Taxonomy" id="1673721"/>
    <lineage>
        <taxon>Bacteria</taxon>
        <taxon>Bacillati</taxon>
        <taxon>Bacillota</taxon>
        <taxon>Clostridia</taxon>
        <taxon>Eubacteriales</taxon>
        <taxon>Intestinimonas</taxon>
    </lineage>
</organism>
<dbReference type="Proteomes" id="UP001200313">
    <property type="component" value="Unassembled WGS sequence"/>
</dbReference>
<evidence type="ECO:0008006" key="6">
    <source>
        <dbReference type="Google" id="ProtNLM"/>
    </source>
</evidence>
<evidence type="ECO:0000313" key="3">
    <source>
        <dbReference type="EMBL" id="MCQ4769760.1"/>
    </source>
</evidence>
<name>A0AAW5JRI6_9FIRM</name>
<reference evidence="3" key="2">
    <citation type="submission" date="2022-06" db="EMBL/GenBank/DDBJ databases">
        <title>Isolation of gut microbiota from human fecal samples.</title>
        <authorList>
            <person name="Pamer E.G."/>
            <person name="Barat B."/>
            <person name="Waligurski E."/>
            <person name="Medina S."/>
            <person name="Paddock L."/>
            <person name="Mostad J."/>
        </authorList>
    </citation>
    <scope>NUCLEOTIDE SEQUENCE</scope>
    <source>
        <strain evidence="3">DFI.9.91</strain>
    </source>
</reference>
<feature type="transmembrane region" description="Helical" evidence="1">
    <location>
        <begin position="6"/>
        <end position="26"/>
    </location>
</feature>
<dbReference type="AlphaFoldDB" id="A0AAW5JRI6"/>
<keyword evidence="1" id="KW-0812">Transmembrane</keyword>
<evidence type="ECO:0000313" key="5">
    <source>
        <dbReference type="Proteomes" id="UP001204562"/>
    </source>
</evidence>
<evidence type="ECO:0000313" key="2">
    <source>
        <dbReference type="EMBL" id="MCG4527208.1"/>
    </source>
</evidence>
<sequence length="55" mass="5525">MSKHPFLTGIGMGAAAGAALGMAMAPKKKEMKAAARKAVRAVEDAAGNINDAIGR</sequence>
<dbReference type="EMBL" id="JANFYS010000007">
    <property type="protein sequence ID" value="MCQ4769760.1"/>
    <property type="molecule type" value="Genomic_DNA"/>
</dbReference>
<dbReference type="Proteomes" id="UP001204562">
    <property type="component" value="Unassembled WGS sequence"/>
</dbReference>
<comment type="caution">
    <text evidence="3">The sequence shown here is derived from an EMBL/GenBank/DDBJ whole genome shotgun (WGS) entry which is preliminary data.</text>
</comment>
<keyword evidence="1" id="KW-0472">Membrane</keyword>
<proteinExistence type="predicted"/>
<keyword evidence="1" id="KW-1133">Transmembrane helix</keyword>
<evidence type="ECO:0000256" key="1">
    <source>
        <dbReference type="SAM" id="Phobius"/>
    </source>
</evidence>
<dbReference type="EMBL" id="JAKNJB010000012">
    <property type="protein sequence ID" value="MCG4527208.1"/>
    <property type="molecule type" value="Genomic_DNA"/>
</dbReference>
<gene>
    <name evidence="2" type="ORF">L0P79_08950</name>
    <name evidence="3" type="ORF">NE579_04650</name>
</gene>
<keyword evidence="4" id="KW-1185">Reference proteome</keyword>
<reference evidence="2 4" key="1">
    <citation type="submission" date="2022-01" db="EMBL/GenBank/DDBJ databases">
        <title>Collection of gut derived symbiotic bacterial strains cultured from healthy donors.</title>
        <authorList>
            <person name="Lin H."/>
            <person name="Kohout C."/>
            <person name="Waligurski E."/>
            <person name="Pamer E.G."/>
        </authorList>
    </citation>
    <scope>NUCLEOTIDE SEQUENCE [LARGE SCALE GENOMIC DNA]</scope>
    <source>
        <strain evidence="2 4">DFI.3.7</strain>
    </source>
</reference>
<evidence type="ECO:0000313" key="4">
    <source>
        <dbReference type="Proteomes" id="UP001200313"/>
    </source>
</evidence>
<accession>A0AAW5JRI6</accession>
<dbReference type="RefSeq" id="WP_195892334.1">
    <property type="nucleotide sequence ID" value="NZ_JAKNJB010000012.1"/>
</dbReference>